<dbReference type="AlphaFoldDB" id="A0AAW3ZHY5"/>
<dbReference type="EMBL" id="JACYTR010000005">
    <property type="protein sequence ID" value="MBD8524859.1"/>
    <property type="molecule type" value="Genomic_DNA"/>
</dbReference>
<gene>
    <name evidence="3" type="ORF">IFO71_03800</name>
</gene>
<dbReference type="InterPro" id="IPR035490">
    <property type="entry name" value="GlmS/FrlB_SIS"/>
</dbReference>
<keyword evidence="1" id="KW-0677">Repeat</keyword>
<organism evidence="3 4">
    <name type="scientific">Pseudomarimonas arenosa</name>
    <dbReference type="NCBI Taxonomy" id="2774145"/>
    <lineage>
        <taxon>Bacteria</taxon>
        <taxon>Pseudomonadati</taxon>
        <taxon>Pseudomonadota</taxon>
        <taxon>Gammaproteobacteria</taxon>
        <taxon>Lysobacterales</taxon>
        <taxon>Lysobacteraceae</taxon>
        <taxon>Pseudomarimonas</taxon>
    </lineage>
</organism>
<keyword evidence="4" id="KW-1185">Reference proteome</keyword>
<dbReference type="RefSeq" id="WP_192028210.1">
    <property type="nucleotide sequence ID" value="NZ_JACYTR010000005.1"/>
</dbReference>
<proteinExistence type="predicted"/>
<feature type="domain" description="SIS" evidence="2">
    <location>
        <begin position="35"/>
        <end position="177"/>
    </location>
</feature>
<evidence type="ECO:0000313" key="3">
    <source>
        <dbReference type="EMBL" id="MBD8524859.1"/>
    </source>
</evidence>
<accession>A0AAW3ZHY5</accession>
<protein>
    <submittedName>
        <fullName evidence="3">SIS domain-containing protein</fullName>
    </submittedName>
</protein>
<dbReference type="PANTHER" id="PTHR10937:SF8">
    <property type="entry name" value="AMINOTRANSFERASE-RELATED"/>
    <property type="match status" value="1"/>
</dbReference>
<dbReference type="CDD" id="cd05009">
    <property type="entry name" value="SIS_GlmS_GlmD_2"/>
    <property type="match status" value="1"/>
</dbReference>
<evidence type="ECO:0000313" key="4">
    <source>
        <dbReference type="Proteomes" id="UP000613768"/>
    </source>
</evidence>
<dbReference type="InterPro" id="IPR046348">
    <property type="entry name" value="SIS_dom_sf"/>
</dbReference>
<comment type="caution">
    <text evidence="3">The sequence shown here is derived from an EMBL/GenBank/DDBJ whole genome shotgun (WGS) entry which is preliminary data.</text>
</comment>
<dbReference type="InterPro" id="IPR035466">
    <property type="entry name" value="GlmS/AgaS_SIS"/>
</dbReference>
<dbReference type="InterPro" id="IPR001347">
    <property type="entry name" value="SIS_dom"/>
</dbReference>
<dbReference type="GO" id="GO:1901135">
    <property type="term" value="P:carbohydrate derivative metabolic process"/>
    <property type="evidence" value="ECO:0007669"/>
    <property type="project" value="InterPro"/>
</dbReference>
<reference evidence="3 4" key="1">
    <citation type="submission" date="2020-09" db="EMBL/GenBank/DDBJ databases">
        <title>Pseudoxanthomonas sp. CAU 1598 isolated from sand of Yaerae Beach.</title>
        <authorList>
            <person name="Kim W."/>
        </authorList>
    </citation>
    <scope>NUCLEOTIDE SEQUENCE [LARGE SCALE GENOMIC DNA]</scope>
    <source>
        <strain evidence="3 4">CAU 1598</strain>
    </source>
</reference>
<evidence type="ECO:0000256" key="1">
    <source>
        <dbReference type="ARBA" id="ARBA00022737"/>
    </source>
</evidence>
<dbReference type="PANTHER" id="PTHR10937">
    <property type="entry name" value="GLUCOSAMINE--FRUCTOSE-6-PHOSPHATE AMINOTRANSFERASE, ISOMERIZING"/>
    <property type="match status" value="1"/>
</dbReference>
<feature type="domain" description="SIS" evidence="2">
    <location>
        <begin position="199"/>
        <end position="334"/>
    </location>
</feature>
<dbReference type="GO" id="GO:0097367">
    <property type="term" value="F:carbohydrate derivative binding"/>
    <property type="evidence" value="ECO:0007669"/>
    <property type="project" value="InterPro"/>
</dbReference>
<evidence type="ECO:0000259" key="2">
    <source>
        <dbReference type="PROSITE" id="PS51464"/>
    </source>
</evidence>
<dbReference type="Proteomes" id="UP000613768">
    <property type="component" value="Unassembled WGS sequence"/>
</dbReference>
<dbReference type="Gene3D" id="3.40.50.10490">
    <property type="entry name" value="Glucose-6-phosphate isomerase like protein, domain 1"/>
    <property type="match status" value="2"/>
</dbReference>
<sequence length="344" mass="36223">MIEAARATLLFSEAASAASVISTQFQHNRLAVADLAAELRARPPRAVVTCARGSSDHAATYAKYLIETRLGLITASAAPSVSSVYGRPQDLRDCLFIAISQSGQSPDLIAAAIAARQAGARVLAMVNVEDSPLAAAADHVLALCAGAERSVAASKSFIAALFATLHLVSEWHQDEALRYAVAGAEDALSKAWELDWGAAEALLIEASHLYVIGRGLGLAIAQEAALKGKETSGLHAEAFSAAEVRHGPQALLGQHFPALLLAQDDSTRAGSEQLARELLERGVPLVLAGVQLEGAINLPSLAADPALQPLLLIQSYYRLINSVSLARGHDPDRPPHLRKVTETH</sequence>
<dbReference type="CDD" id="cd05008">
    <property type="entry name" value="SIS_GlmS_GlmD_1"/>
    <property type="match status" value="1"/>
</dbReference>
<dbReference type="SUPFAM" id="SSF53697">
    <property type="entry name" value="SIS domain"/>
    <property type="match status" value="1"/>
</dbReference>
<name>A0AAW3ZHY5_9GAMM</name>
<dbReference type="Pfam" id="PF01380">
    <property type="entry name" value="SIS"/>
    <property type="match status" value="2"/>
</dbReference>
<dbReference type="PROSITE" id="PS51464">
    <property type="entry name" value="SIS"/>
    <property type="match status" value="2"/>
</dbReference>